<feature type="region of interest" description="Disordered" evidence="1">
    <location>
        <begin position="54"/>
        <end position="150"/>
    </location>
</feature>
<accession>A0A8D8R167</accession>
<feature type="compositionally biased region" description="Polar residues" evidence="1">
    <location>
        <begin position="92"/>
        <end position="143"/>
    </location>
</feature>
<evidence type="ECO:0000256" key="2">
    <source>
        <dbReference type="SAM" id="SignalP"/>
    </source>
</evidence>
<name>A0A8D8R167_9HEMI</name>
<evidence type="ECO:0000313" key="3">
    <source>
        <dbReference type="EMBL" id="CAG6642354.1"/>
    </source>
</evidence>
<proteinExistence type="predicted"/>
<reference evidence="3" key="1">
    <citation type="submission" date="2021-05" db="EMBL/GenBank/DDBJ databases">
        <authorList>
            <person name="Alioto T."/>
            <person name="Alioto T."/>
            <person name="Gomez Garrido J."/>
        </authorList>
    </citation>
    <scope>NUCLEOTIDE SEQUENCE</scope>
</reference>
<organism evidence="3">
    <name type="scientific">Cacopsylla melanoneura</name>
    <dbReference type="NCBI Taxonomy" id="428564"/>
    <lineage>
        <taxon>Eukaryota</taxon>
        <taxon>Metazoa</taxon>
        <taxon>Ecdysozoa</taxon>
        <taxon>Arthropoda</taxon>
        <taxon>Hexapoda</taxon>
        <taxon>Insecta</taxon>
        <taxon>Pterygota</taxon>
        <taxon>Neoptera</taxon>
        <taxon>Paraneoptera</taxon>
        <taxon>Hemiptera</taxon>
        <taxon>Sternorrhyncha</taxon>
        <taxon>Psylloidea</taxon>
        <taxon>Psyllidae</taxon>
        <taxon>Psyllinae</taxon>
        <taxon>Cacopsylla</taxon>
    </lineage>
</organism>
<protein>
    <submittedName>
        <fullName evidence="3">Uncharacterized protein</fullName>
    </submittedName>
</protein>
<feature type="compositionally biased region" description="Low complexity" evidence="1">
    <location>
        <begin position="264"/>
        <end position="274"/>
    </location>
</feature>
<dbReference type="AlphaFoldDB" id="A0A8D8R167"/>
<feature type="compositionally biased region" description="Polar residues" evidence="1">
    <location>
        <begin position="57"/>
        <end position="66"/>
    </location>
</feature>
<feature type="chain" id="PRO_5034728639" evidence="2">
    <location>
        <begin position="24"/>
        <end position="507"/>
    </location>
</feature>
<feature type="signal peptide" evidence="2">
    <location>
        <begin position="1"/>
        <end position="23"/>
    </location>
</feature>
<sequence length="507" mass="57611">MLVNFSGCVILIYLVWTVPGILCNPNTTIKPRSTLTRKPNQLLTLTSPIAGLEKRNVSLSNQNQTLSRSSSNHNVTSSNHNPSSSNRSPSSKGQNETSRYHNPSFTSYTNHNGSSRNQKETSNNTNKVFSKNHTMDVTPTTSERYGRDTSHYDGIDLTQYEGIPLTKYENIDRTKYDGIDRSKYDVIDLTNFGVVDQSKYHMNLPKYVSTEATTYRQPQKILKKGAVNEQDETKHEAIDLTKLRRPQNKLVKDVEKEEDTSMYDGTGDVTNDGTVDGTVTHLIKHSRTKPNRQDVVHGAKYHGLTDEGQGAAAMESYDVVYYEEVYEDEGGEVGYQDDEKSDRIYLYKKPPVSKVAPLKKLPPKRKVVVKPKRPKNKVRRKWKKPKPVIRRKIYNKNKYKQETTTEDYDQETTTTITTTTTSGYKGAVIALQPAYQIAKNKYHLGIASTFFPFLTGESVRGPIYAEIPLFSDYDYSSSCHHGGGFYNWFGSIFRRKLVKMGRVVRCK</sequence>
<keyword evidence="2" id="KW-0732">Signal</keyword>
<feature type="compositionally biased region" description="Low complexity" evidence="1">
    <location>
        <begin position="67"/>
        <end position="91"/>
    </location>
</feature>
<dbReference type="SUPFAM" id="SSF56973">
    <property type="entry name" value="Aerolisin/ETX pore-forming domain"/>
    <property type="match status" value="1"/>
</dbReference>
<evidence type="ECO:0000256" key="1">
    <source>
        <dbReference type="SAM" id="MobiDB-lite"/>
    </source>
</evidence>
<dbReference type="EMBL" id="HBUF01121988">
    <property type="protein sequence ID" value="CAG6642354.1"/>
    <property type="molecule type" value="Transcribed_RNA"/>
</dbReference>
<feature type="region of interest" description="Disordered" evidence="1">
    <location>
        <begin position="254"/>
        <end position="274"/>
    </location>
</feature>